<keyword evidence="19" id="KW-1185">Reference proteome</keyword>
<keyword evidence="3" id="KW-0963">Cytoplasm</keyword>
<keyword evidence="4" id="KW-0489">Methyltransferase</keyword>
<dbReference type="PANTHER" id="PTHR46165:SF2">
    <property type="entry name" value="SET AND MYND DOMAIN-CONTAINING PROTEIN 4"/>
    <property type="match status" value="1"/>
</dbReference>
<dbReference type="Gene3D" id="1.10.220.160">
    <property type="match status" value="1"/>
</dbReference>
<comment type="subcellular location">
    <subcellularLocation>
        <location evidence="2">Cytoplasm</location>
    </subcellularLocation>
    <subcellularLocation>
        <location evidence="1">Nucleus</location>
    </subcellularLocation>
</comment>
<dbReference type="Pfam" id="PF00856">
    <property type="entry name" value="SET"/>
    <property type="match status" value="1"/>
</dbReference>
<evidence type="ECO:0000256" key="14">
    <source>
        <dbReference type="ARBA" id="ARBA00093680"/>
    </source>
</evidence>
<dbReference type="GO" id="GO:0008276">
    <property type="term" value="F:protein methyltransferase activity"/>
    <property type="evidence" value="ECO:0007669"/>
    <property type="project" value="UniProtKB-ARBA"/>
</dbReference>
<keyword evidence="6" id="KW-0949">S-adenosyl-L-methionine</keyword>
<dbReference type="EMBL" id="JARPUR010000007">
    <property type="protein sequence ID" value="KAK4872965.1"/>
    <property type="molecule type" value="Genomic_DNA"/>
</dbReference>
<dbReference type="Proteomes" id="UP001353858">
    <property type="component" value="Unassembled WGS sequence"/>
</dbReference>
<keyword evidence="7" id="KW-0479">Metal-binding</keyword>
<evidence type="ECO:0000256" key="8">
    <source>
        <dbReference type="ARBA" id="ARBA00022771"/>
    </source>
</evidence>
<protein>
    <recommendedName>
        <fullName evidence="13">Protein-lysine N-methyltransferase SMYD4</fullName>
    </recommendedName>
    <alternativeName>
        <fullName evidence="14">SET and MYND domain-containing protein 4</fullName>
    </alternativeName>
</protein>
<evidence type="ECO:0000256" key="6">
    <source>
        <dbReference type="ARBA" id="ARBA00022691"/>
    </source>
</evidence>
<evidence type="ECO:0000256" key="11">
    <source>
        <dbReference type="ARBA" id="ARBA00048985"/>
    </source>
</evidence>
<keyword evidence="10" id="KW-0539">Nucleus</keyword>
<dbReference type="PROSITE" id="PS50865">
    <property type="entry name" value="ZF_MYND_2"/>
    <property type="match status" value="1"/>
</dbReference>
<dbReference type="InterPro" id="IPR052097">
    <property type="entry name" value="SET-MYND_domain_protein"/>
</dbReference>
<keyword evidence="9" id="KW-0862">Zinc</keyword>
<dbReference type="InterPro" id="IPR011990">
    <property type="entry name" value="TPR-like_helical_dom_sf"/>
</dbReference>
<feature type="domain" description="SET" evidence="16">
    <location>
        <begin position="196"/>
        <end position="478"/>
    </location>
</feature>
<sequence>MDNLFKHYSRQVRCSDTEVNKEFLKIYKHDKHIEDWLTTLTSKLDLKDDAKANTLRCQANQLYKSKRFKDSFEIYTKAMCIASIDGNEIGLIVANRSALFYMMDYFEDSLKDIEFSLQCYCPDDVKLKLYIRRIKCYAKMNVKDKLKEALDFLENSHLIVTDEKKTEILSFVEIKKTDSIREVNEELPLLTAGPNPKFLYASSVIRLSFDKLRGRHVIANIDIKPGDVLFVEKPFVFAPVFVNDNIEMSSTKCYNCLKTIYSSIPCSFCVKTIYCDINCRKKCWEEFHRWECFGMRCNLWYYIGIGFPALRTIIKGVSTGLCTLETKFEDDTARFGVVDNNYPYFNKLVSNLSKMENVLPLIISAGVVVLFLETYTDFFDWLNEQSPDCYTKAGLIELIGGQITKHIAQLQCNSSVIHHISNRTLDDGGSVACAIYPSISMMNHSCSANVKISYIREVAVVRASEKISKGEEVFNCYGIDYRYADRQTRQDRCSQYYHFTCDCKICQRPELEMFVLDE</sequence>
<evidence type="ECO:0000313" key="19">
    <source>
        <dbReference type="Proteomes" id="UP001353858"/>
    </source>
</evidence>
<reference evidence="19" key="1">
    <citation type="submission" date="2023-01" db="EMBL/GenBank/DDBJ databases">
        <title>Key to firefly adult light organ development and bioluminescence: homeobox transcription factors regulate luciferase expression and transportation to peroxisome.</title>
        <authorList>
            <person name="Fu X."/>
        </authorList>
    </citation>
    <scope>NUCLEOTIDE SEQUENCE [LARGE SCALE GENOMIC DNA]</scope>
</reference>
<dbReference type="CDD" id="cd10536">
    <property type="entry name" value="SET_SMYD4"/>
    <property type="match status" value="1"/>
</dbReference>
<evidence type="ECO:0000256" key="4">
    <source>
        <dbReference type="ARBA" id="ARBA00022603"/>
    </source>
</evidence>
<dbReference type="GO" id="GO:0008757">
    <property type="term" value="F:S-adenosylmethionine-dependent methyltransferase activity"/>
    <property type="evidence" value="ECO:0007669"/>
    <property type="project" value="UniProtKB-ARBA"/>
</dbReference>
<dbReference type="GO" id="GO:0032259">
    <property type="term" value="P:methylation"/>
    <property type="evidence" value="ECO:0007669"/>
    <property type="project" value="UniProtKB-KW"/>
</dbReference>
<feature type="domain" description="MYND-type" evidence="17">
    <location>
        <begin position="253"/>
        <end position="292"/>
    </location>
</feature>
<keyword evidence="8 15" id="KW-0863">Zinc-finger</keyword>
<evidence type="ECO:0000259" key="16">
    <source>
        <dbReference type="PROSITE" id="PS50280"/>
    </source>
</evidence>
<evidence type="ECO:0000256" key="2">
    <source>
        <dbReference type="ARBA" id="ARBA00004496"/>
    </source>
</evidence>
<dbReference type="GO" id="GO:0008170">
    <property type="term" value="F:N-methyltransferase activity"/>
    <property type="evidence" value="ECO:0007669"/>
    <property type="project" value="UniProtKB-ARBA"/>
</dbReference>
<dbReference type="Gene3D" id="2.170.270.10">
    <property type="entry name" value="SET domain"/>
    <property type="match status" value="1"/>
</dbReference>
<comment type="function">
    <text evidence="12">Protein-lysine N-methyltransferase. Monomethylates PRMT5, modulating its transcriptional activity. May also act as a histone methyltransferase. Plays a critical role in cardiac development. Acts as a key epigenetic regulator of gene expression during cardiac development via its dual activities as a methyltransferase and negative regulator of HDAC1.</text>
</comment>
<evidence type="ECO:0000256" key="3">
    <source>
        <dbReference type="ARBA" id="ARBA00022490"/>
    </source>
</evidence>
<dbReference type="InterPro" id="IPR002893">
    <property type="entry name" value="Znf_MYND"/>
</dbReference>
<dbReference type="SUPFAM" id="SSF82199">
    <property type="entry name" value="SET domain"/>
    <property type="match status" value="1"/>
</dbReference>
<dbReference type="PANTHER" id="PTHR46165">
    <property type="entry name" value="SET AND MYND DOMAIN-CONTAINING PROTEIN 4"/>
    <property type="match status" value="1"/>
</dbReference>
<dbReference type="GO" id="GO:0042826">
    <property type="term" value="F:histone deacetylase binding"/>
    <property type="evidence" value="ECO:0007669"/>
    <property type="project" value="TreeGrafter"/>
</dbReference>
<comment type="catalytic activity">
    <reaction evidence="11">
        <text>L-lysyl-[protein] + S-adenosyl-L-methionine = N(6)-methyl-L-lysyl-[protein] + S-adenosyl-L-homocysteine + H(+)</text>
        <dbReference type="Rhea" id="RHEA:51736"/>
        <dbReference type="Rhea" id="RHEA-COMP:9752"/>
        <dbReference type="Rhea" id="RHEA-COMP:13053"/>
        <dbReference type="ChEBI" id="CHEBI:15378"/>
        <dbReference type="ChEBI" id="CHEBI:29969"/>
        <dbReference type="ChEBI" id="CHEBI:57856"/>
        <dbReference type="ChEBI" id="CHEBI:59789"/>
        <dbReference type="ChEBI" id="CHEBI:61929"/>
    </reaction>
</comment>
<dbReference type="Gene3D" id="1.25.40.10">
    <property type="entry name" value="Tetratricopeptide repeat domain"/>
    <property type="match status" value="1"/>
</dbReference>
<comment type="caution">
    <text evidence="18">The sequence shown here is derived from an EMBL/GenBank/DDBJ whole genome shotgun (WGS) entry which is preliminary data.</text>
</comment>
<evidence type="ECO:0000256" key="13">
    <source>
        <dbReference type="ARBA" id="ARBA00093635"/>
    </source>
</evidence>
<dbReference type="Gene3D" id="6.10.140.2220">
    <property type="match status" value="1"/>
</dbReference>
<accession>A0AAN7NV58</accession>
<evidence type="ECO:0000256" key="12">
    <source>
        <dbReference type="ARBA" id="ARBA00093423"/>
    </source>
</evidence>
<keyword evidence="5" id="KW-0808">Transferase</keyword>
<evidence type="ECO:0000256" key="9">
    <source>
        <dbReference type="ARBA" id="ARBA00022833"/>
    </source>
</evidence>
<evidence type="ECO:0000256" key="7">
    <source>
        <dbReference type="ARBA" id="ARBA00022723"/>
    </source>
</evidence>
<dbReference type="SUPFAM" id="SSF48452">
    <property type="entry name" value="TPR-like"/>
    <property type="match status" value="1"/>
</dbReference>
<evidence type="ECO:0000259" key="17">
    <source>
        <dbReference type="PROSITE" id="PS50865"/>
    </source>
</evidence>
<evidence type="ECO:0000256" key="10">
    <source>
        <dbReference type="ARBA" id="ARBA00023242"/>
    </source>
</evidence>
<evidence type="ECO:0000256" key="1">
    <source>
        <dbReference type="ARBA" id="ARBA00004123"/>
    </source>
</evidence>
<dbReference type="InterPro" id="IPR044421">
    <property type="entry name" value="SMYD4_SET"/>
</dbReference>
<dbReference type="GO" id="GO:0005634">
    <property type="term" value="C:nucleus"/>
    <property type="evidence" value="ECO:0007669"/>
    <property type="project" value="UniProtKB-SubCell"/>
</dbReference>
<dbReference type="SUPFAM" id="SSF144232">
    <property type="entry name" value="HIT/MYND zinc finger-like"/>
    <property type="match status" value="1"/>
</dbReference>
<dbReference type="InterPro" id="IPR001214">
    <property type="entry name" value="SET_dom"/>
</dbReference>
<name>A0AAN7NV58_9COLE</name>
<evidence type="ECO:0000256" key="5">
    <source>
        <dbReference type="ARBA" id="ARBA00022679"/>
    </source>
</evidence>
<evidence type="ECO:0000256" key="15">
    <source>
        <dbReference type="PROSITE-ProRule" id="PRU00134"/>
    </source>
</evidence>
<dbReference type="PROSITE" id="PS01360">
    <property type="entry name" value="ZF_MYND_1"/>
    <property type="match status" value="1"/>
</dbReference>
<organism evidence="18 19">
    <name type="scientific">Aquatica leii</name>
    <dbReference type="NCBI Taxonomy" id="1421715"/>
    <lineage>
        <taxon>Eukaryota</taxon>
        <taxon>Metazoa</taxon>
        <taxon>Ecdysozoa</taxon>
        <taxon>Arthropoda</taxon>
        <taxon>Hexapoda</taxon>
        <taxon>Insecta</taxon>
        <taxon>Pterygota</taxon>
        <taxon>Neoptera</taxon>
        <taxon>Endopterygota</taxon>
        <taxon>Coleoptera</taxon>
        <taxon>Polyphaga</taxon>
        <taxon>Elateriformia</taxon>
        <taxon>Elateroidea</taxon>
        <taxon>Lampyridae</taxon>
        <taxon>Luciolinae</taxon>
        <taxon>Aquatica</taxon>
    </lineage>
</organism>
<proteinExistence type="predicted"/>
<dbReference type="GO" id="GO:0008270">
    <property type="term" value="F:zinc ion binding"/>
    <property type="evidence" value="ECO:0007669"/>
    <property type="project" value="UniProtKB-KW"/>
</dbReference>
<dbReference type="GO" id="GO:0005737">
    <property type="term" value="C:cytoplasm"/>
    <property type="evidence" value="ECO:0007669"/>
    <property type="project" value="UniProtKB-SubCell"/>
</dbReference>
<dbReference type="AlphaFoldDB" id="A0AAN7NV58"/>
<dbReference type="InterPro" id="IPR046341">
    <property type="entry name" value="SET_dom_sf"/>
</dbReference>
<dbReference type="PROSITE" id="PS50280">
    <property type="entry name" value="SET"/>
    <property type="match status" value="1"/>
</dbReference>
<gene>
    <name evidence="18" type="ORF">RN001_014994</name>
</gene>
<evidence type="ECO:0000313" key="18">
    <source>
        <dbReference type="EMBL" id="KAK4872965.1"/>
    </source>
</evidence>